<evidence type="ECO:0000259" key="3">
    <source>
        <dbReference type="Pfam" id="PF00501"/>
    </source>
</evidence>
<dbReference type="EMBL" id="CADIKL010000034">
    <property type="protein sequence ID" value="CAB3801248.1"/>
    <property type="molecule type" value="Genomic_DNA"/>
</dbReference>
<evidence type="ECO:0000256" key="2">
    <source>
        <dbReference type="ARBA" id="ARBA00022598"/>
    </source>
</evidence>
<dbReference type="FunFam" id="3.30.300.30:FF:000008">
    <property type="entry name" value="2,3-dihydroxybenzoate-AMP ligase"/>
    <property type="match status" value="1"/>
</dbReference>
<dbReference type="InterPro" id="IPR050237">
    <property type="entry name" value="ATP-dep_AMP-bd_enzyme"/>
</dbReference>
<dbReference type="InterPro" id="IPR042099">
    <property type="entry name" value="ANL_N_sf"/>
</dbReference>
<dbReference type="InterPro" id="IPR045851">
    <property type="entry name" value="AMP-bd_C_sf"/>
</dbReference>
<comment type="similarity">
    <text evidence="1">Belongs to the ATP-dependent AMP-binding enzyme family.</text>
</comment>
<evidence type="ECO:0000313" key="5">
    <source>
        <dbReference type="EMBL" id="CAB3801248.1"/>
    </source>
</evidence>
<dbReference type="Gene3D" id="3.40.50.12780">
    <property type="entry name" value="N-terminal domain of ligase-like"/>
    <property type="match status" value="1"/>
</dbReference>
<gene>
    <name evidence="5" type="primary">lcfB_7</name>
    <name evidence="5" type="ORF">LMG28688_05302</name>
</gene>
<dbReference type="PROSITE" id="PS00455">
    <property type="entry name" value="AMP_BINDING"/>
    <property type="match status" value="1"/>
</dbReference>
<dbReference type="SUPFAM" id="SSF56801">
    <property type="entry name" value="Acetyl-CoA synthetase-like"/>
    <property type="match status" value="1"/>
</dbReference>
<sequence>MAIIDFFDRGWQLNPRGIAYVMDERAFTYQEAGTLSCRIAHALLASGFARETKAAVWSLNDPVAWTCVLGAWRAALAWVPINPRSSVTDNAQLLDAFDCEVLFFQQAFWPAIESILPQLPKLKRVVCIDGEAGQTTSLETLISGQPETVPDVRYEMDDVVAVQPTGGTTGTPKGVMNTHRSLQTFVAHAMMACHYGSDEPAVFLAAAPMTHSTGLASLPCTARGGTTVILKQIDPVGLCDAIERHRVTELFLPPTVIYALLSRPDIRTRDFSSLRYFLYGASPMSAEKLREAIEVFGPVMIEFYGQTECPGTIAIMRPDEHFVSGRIADDKRLSSCGRISPLIRVTIMDDAGHPCAAGVAGEICVSGDLLMKGYYKAPEKTAETIIDGWLHTGDIGHLDADGYLHITDRKKDMIITGGFNVYPSEVEQVIWSHPAVQDCAVIGVPDPKWGEAVKAVVELKPGQAVDAGELIALCKERLGSVQAPKSVDFVPSLPRSPNGKVLKKDIRAPYWAGKERVI</sequence>
<dbReference type="GO" id="GO:0004467">
    <property type="term" value="F:long-chain fatty acid-CoA ligase activity"/>
    <property type="evidence" value="ECO:0007669"/>
    <property type="project" value="UniProtKB-EC"/>
</dbReference>
<evidence type="ECO:0000259" key="4">
    <source>
        <dbReference type="Pfam" id="PF13193"/>
    </source>
</evidence>
<feature type="domain" description="AMP-dependent synthetase/ligase" evidence="3">
    <location>
        <begin position="9"/>
        <end position="375"/>
    </location>
</feature>
<dbReference type="Gene3D" id="3.30.300.30">
    <property type="match status" value="1"/>
</dbReference>
<keyword evidence="2 5" id="KW-0436">Ligase</keyword>
<keyword evidence="6" id="KW-1185">Reference proteome</keyword>
<evidence type="ECO:0000313" key="6">
    <source>
        <dbReference type="Proteomes" id="UP000494119"/>
    </source>
</evidence>
<dbReference type="InterPro" id="IPR000873">
    <property type="entry name" value="AMP-dep_synth/lig_dom"/>
</dbReference>
<dbReference type="InterPro" id="IPR020845">
    <property type="entry name" value="AMP-binding_CS"/>
</dbReference>
<dbReference type="RefSeq" id="WP_175197203.1">
    <property type="nucleotide sequence ID" value="NZ_CADIKL010000034.1"/>
</dbReference>
<dbReference type="EC" id="6.2.1.3" evidence="5"/>
<dbReference type="PANTHER" id="PTHR43767">
    <property type="entry name" value="LONG-CHAIN-FATTY-ACID--COA LIGASE"/>
    <property type="match status" value="1"/>
</dbReference>
<accession>A0A6J5GI72</accession>
<dbReference type="AlphaFoldDB" id="A0A6J5GI72"/>
<reference evidence="5 6" key="1">
    <citation type="submission" date="2020-04" db="EMBL/GenBank/DDBJ databases">
        <authorList>
            <person name="De Canck E."/>
        </authorList>
    </citation>
    <scope>NUCLEOTIDE SEQUENCE [LARGE SCALE GENOMIC DNA]</scope>
    <source>
        <strain evidence="5 6">LMG 28688</strain>
    </source>
</reference>
<evidence type="ECO:0000256" key="1">
    <source>
        <dbReference type="ARBA" id="ARBA00006432"/>
    </source>
</evidence>
<proteinExistence type="inferred from homology"/>
<dbReference type="PANTHER" id="PTHR43767:SF7">
    <property type="entry name" value="MEDIUM_LONG-CHAIN-FATTY-ACID--COA LIGASE FADD8"/>
    <property type="match status" value="1"/>
</dbReference>
<dbReference type="Pfam" id="PF13193">
    <property type="entry name" value="AMP-binding_C"/>
    <property type="match status" value="1"/>
</dbReference>
<protein>
    <submittedName>
        <fullName evidence="5">Long-chain-fatty-acid--CoA ligase</fullName>
        <ecNumber evidence="5">6.2.1.3</ecNumber>
    </submittedName>
</protein>
<name>A0A6J5GI72_9BURK</name>
<dbReference type="InterPro" id="IPR025110">
    <property type="entry name" value="AMP-bd_C"/>
</dbReference>
<dbReference type="Proteomes" id="UP000494119">
    <property type="component" value="Unassembled WGS sequence"/>
</dbReference>
<feature type="domain" description="AMP-binding enzyme C-terminal" evidence="4">
    <location>
        <begin position="425"/>
        <end position="500"/>
    </location>
</feature>
<organism evidence="5 6">
    <name type="scientific">Paraburkholderia caffeinitolerans</name>
    <dbReference type="NCBI Taxonomy" id="1723730"/>
    <lineage>
        <taxon>Bacteria</taxon>
        <taxon>Pseudomonadati</taxon>
        <taxon>Pseudomonadota</taxon>
        <taxon>Betaproteobacteria</taxon>
        <taxon>Burkholderiales</taxon>
        <taxon>Burkholderiaceae</taxon>
        <taxon>Paraburkholderia</taxon>
    </lineage>
</organism>
<dbReference type="Pfam" id="PF00501">
    <property type="entry name" value="AMP-binding"/>
    <property type="match status" value="1"/>
</dbReference>